<dbReference type="InterPro" id="IPR005508">
    <property type="entry name" value="At2g31720-like"/>
</dbReference>
<evidence type="ECO:0000256" key="1">
    <source>
        <dbReference type="ARBA" id="ARBA00004123"/>
    </source>
</evidence>
<keyword evidence="8" id="KW-1185">Reference proteome</keyword>
<keyword evidence="3" id="KW-0238">DNA-binding</keyword>
<feature type="compositionally biased region" description="Low complexity" evidence="6">
    <location>
        <begin position="351"/>
        <end position="370"/>
    </location>
</feature>
<comment type="subcellular location">
    <subcellularLocation>
        <location evidence="1">Nucleus</location>
    </subcellularLocation>
</comment>
<dbReference type="EMBL" id="JBJUIK010000002">
    <property type="protein sequence ID" value="KAL3534163.1"/>
    <property type="molecule type" value="Genomic_DNA"/>
</dbReference>
<feature type="compositionally biased region" description="Acidic residues" evidence="6">
    <location>
        <begin position="1"/>
        <end position="11"/>
    </location>
</feature>
<reference evidence="7 8" key="1">
    <citation type="submission" date="2024-11" db="EMBL/GenBank/DDBJ databases">
        <title>A near-complete genome assembly of Cinchona calisaya.</title>
        <authorList>
            <person name="Lian D.C."/>
            <person name="Zhao X.W."/>
            <person name="Wei L."/>
        </authorList>
    </citation>
    <scope>NUCLEOTIDE SEQUENCE [LARGE SCALE GENOMIC DNA]</scope>
    <source>
        <tissue evidence="7">Nenye</tissue>
    </source>
</reference>
<dbReference type="GO" id="GO:0003677">
    <property type="term" value="F:DNA binding"/>
    <property type="evidence" value="ECO:0007669"/>
    <property type="project" value="UniProtKB-KW"/>
</dbReference>
<evidence type="ECO:0000256" key="3">
    <source>
        <dbReference type="ARBA" id="ARBA00023125"/>
    </source>
</evidence>
<dbReference type="GO" id="GO:0005634">
    <property type="term" value="C:nucleus"/>
    <property type="evidence" value="ECO:0007669"/>
    <property type="project" value="UniProtKB-SubCell"/>
</dbReference>
<comment type="caution">
    <text evidence="7">The sequence shown here is derived from an EMBL/GenBank/DDBJ whole genome shotgun (WGS) entry which is preliminary data.</text>
</comment>
<proteinExistence type="predicted"/>
<evidence type="ECO:0000313" key="8">
    <source>
        <dbReference type="Proteomes" id="UP001630127"/>
    </source>
</evidence>
<gene>
    <name evidence="7" type="ORF">ACH5RR_002624</name>
</gene>
<keyword evidence="4" id="KW-0804">Transcription</keyword>
<feature type="region of interest" description="Disordered" evidence="6">
    <location>
        <begin position="340"/>
        <end position="370"/>
    </location>
</feature>
<evidence type="ECO:0000256" key="6">
    <source>
        <dbReference type="SAM" id="MobiDB-lite"/>
    </source>
</evidence>
<protein>
    <recommendedName>
        <fullName evidence="9">B3 domain-containing protein</fullName>
    </recommendedName>
</protein>
<keyword evidence="2" id="KW-0805">Transcription regulation</keyword>
<evidence type="ECO:0008006" key="9">
    <source>
        <dbReference type="Google" id="ProtNLM"/>
    </source>
</evidence>
<evidence type="ECO:0000256" key="4">
    <source>
        <dbReference type="ARBA" id="ARBA00023163"/>
    </source>
</evidence>
<feature type="compositionally biased region" description="Basic and acidic residues" evidence="6">
    <location>
        <begin position="12"/>
        <end position="21"/>
    </location>
</feature>
<feature type="region of interest" description="Disordered" evidence="6">
    <location>
        <begin position="1"/>
        <end position="21"/>
    </location>
</feature>
<evidence type="ECO:0000256" key="2">
    <source>
        <dbReference type="ARBA" id="ARBA00023015"/>
    </source>
</evidence>
<evidence type="ECO:0000313" key="7">
    <source>
        <dbReference type="EMBL" id="KAL3534163.1"/>
    </source>
</evidence>
<name>A0ABD3ASL5_9GENT</name>
<organism evidence="7 8">
    <name type="scientific">Cinchona calisaya</name>
    <dbReference type="NCBI Taxonomy" id="153742"/>
    <lineage>
        <taxon>Eukaryota</taxon>
        <taxon>Viridiplantae</taxon>
        <taxon>Streptophyta</taxon>
        <taxon>Embryophyta</taxon>
        <taxon>Tracheophyta</taxon>
        <taxon>Spermatophyta</taxon>
        <taxon>Magnoliopsida</taxon>
        <taxon>eudicotyledons</taxon>
        <taxon>Gunneridae</taxon>
        <taxon>Pentapetalae</taxon>
        <taxon>asterids</taxon>
        <taxon>lamiids</taxon>
        <taxon>Gentianales</taxon>
        <taxon>Rubiaceae</taxon>
        <taxon>Cinchonoideae</taxon>
        <taxon>Cinchoneae</taxon>
        <taxon>Cinchona</taxon>
    </lineage>
</organism>
<dbReference type="PANTHER" id="PTHR31541:SF25">
    <property type="entry name" value="GAMMA-GLIADIN B"/>
    <property type="match status" value="1"/>
</dbReference>
<accession>A0ABD3ASL5</accession>
<evidence type="ECO:0000256" key="5">
    <source>
        <dbReference type="ARBA" id="ARBA00023242"/>
    </source>
</evidence>
<dbReference type="Proteomes" id="UP001630127">
    <property type="component" value="Unassembled WGS sequence"/>
</dbReference>
<dbReference type="AlphaFoldDB" id="A0ABD3ASL5"/>
<sequence>MKRGNDDEDHKEDEAAEKKQKISEELPVKFKNYIRATLNKQYSSDKIDDVVLLAEKALTKRDMNPQKGRFSFPSTSLIVDYAFPDDTVGRRFSQGIQMRFIEPSVRHFTNSCVQLKAKKKKKNKNSILYVLGKNSNSWNQLVKRNNLTAGQIVRLWMVRVMGKRCCFALHRLREEGNNNITQESKLDKWELIGYKNLIKGIFKNEDIDIGDGVLMIQKPLSNRDVNPQKGRFSFPSTSLIETHLRFLDEGKGMEIRLIDSPGFYYTMVQLKAKKKKKKNKKNRILYVLENISDSWNKLVAENDLEAGQTVQLWAFRVMGKLGCFALRNLTTEDGITMNDPANGNLDAADNSSSSSSASSASSSSSASSDE</sequence>
<dbReference type="Gene3D" id="2.40.330.10">
    <property type="entry name" value="DNA-binding pseudobarrel domain"/>
    <property type="match status" value="2"/>
</dbReference>
<dbReference type="PANTHER" id="PTHR31541">
    <property type="entry name" value="B3 DOMAIN PLANT PROTEIN-RELATED"/>
    <property type="match status" value="1"/>
</dbReference>
<keyword evidence="5" id="KW-0539">Nucleus</keyword>
<dbReference type="InterPro" id="IPR015300">
    <property type="entry name" value="DNA-bd_pseudobarrel_sf"/>
</dbReference>
<dbReference type="SUPFAM" id="SSF101936">
    <property type="entry name" value="DNA-binding pseudobarrel domain"/>
    <property type="match status" value="1"/>
</dbReference>